<keyword evidence="2" id="KW-1185">Reference proteome</keyword>
<evidence type="ECO:0000313" key="2">
    <source>
        <dbReference type="Proteomes" id="UP000235965"/>
    </source>
</evidence>
<dbReference type="InParanoid" id="A0A2J7PNB9"/>
<protein>
    <submittedName>
        <fullName evidence="1">Uncharacterized protein</fullName>
    </submittedName>
</protein>
<evidence type="ECO:0000313" key="1">
    <source>
        <dbReference type="EMBL" id="PNF17817.1"/>
    </source>
</evidence>
<sequence length="214" mass="24601">MASQQEKAFCALRFEVSRSVITVQGEFRERLHKDAPYKNNISRWYRHFVKTGCLCKGKSPGSRKLDMPKRSAWMVLRKWLCFKPYKMRLVQTLKPAVKEKRRDICEEMQLKIEDNGFVERLISPMKPHSTSVASCTDPPPPIFTGMYECFSIVFFHSAAADVLLQMETTASSLGHPVRRTLHRAIPLGFDKDSVYVPPLPTSIHELHDRIAHAL</sequence>
<organism evidence="1 2">
    <name type="scientific">Cryptotermes secundus</name>
    <dbReference type="NCBI Taxonomy" id="105785"/>
    <lineage>
        <taxon>Eukaryota</taxon>
        <taxon>Metazoa</taxon>
        <taxon>Ecdysozoa</taxon>
        <taxon>Arthropoda</taxon>
        <taxon>Hexapoda</taxon>
        <taxon>Insecta</taxon>
        <taxon>Pterygota</taxon>
        <taxon>Neoptera</taxon>
        <taxon>Polyneoptera</taxon>
        <taxon>Dictyoptera</taxon>
        <taxon>Blattodea</taxon>
        <taxon>Blattoidea</taxon>
        <taxon>Termitoidae</taxon>
        <taxon>Kalotermitidae</taxon>
        <taxon>Cryptotermitinae</taxon>
        <taxon>Cryptotermes</taxon>
    </lineage>
</organism>
<gene>
    <name evidence="1" type="ORF">B7P43_G05807</name>
</gene>
<comment type="caution">
    <text evidence="1">The sequence shown here is derived from an EMBL/GenBank/DDBJ whole genome shotgun (WGS) entry which is preliminary data.</text>
</comment>
<dbReference type="Proteomes" id="UP000235965">
    <property type="component" value="Unassembled WGS sequence"/>
</dbReference>
<dbReference type="AlphaFoldDB" id="A0A2J7PNB9"/>
<accession>A0A2J7PNB9</accession>
<proteinExistence type="predicted"/>
<dbReference type="EMBL" id="NEVH01023955">
    <property type="protein sequence ID" value="PNF17817.1"/>
    <property type="molecule type" value="Genomic_DNA"/>
</dbReference>
<reference evidence="1 2" key="1">
    <citation type="submission" date="2017-12" db="EMBL/GenBank/DDBJ databases">
        <title>Hemimetabolous genomes reveal molecular basis of termite eusociality.</title>
        <authorList>
            <person name="Harrison M.C."/>
            <person name="Jongepier E."/>
            <person name="Robertson H.M."/>
            <person name="Arning N."/>
            <person name="Bitard-Feildel T."/>
            <person name="Chao H."/>
            <person name="Childers C.P."/>
            <person name="Dinh H."/>
            <person name="Doddapaneni H."/>
            <person name="Dugan S."/>
            <person name="Gowin J."/>
            <person name="Greiner C."/>
            <person name="Han Y."/>
            <person name="Hu H."/>
            <person name="Hughes D.S.T."/>
            <person name="Huylmans A.-K."/>
            <person name="Kemena C."/>
            <person name="Kremer L.P.M."/>
            <person name="Lee S.L."/>
            <person name="Lopez-Ezquerra A."/>
            <person name="Mallet L."/>
            <person name="Monroy-Kuhn J.M."/>
            <person name="Moser A."/>
            <person name="Murali S.C."/>
            <person name="Muzny D.M."/>
            <person name="Otani S."/>
            <person name="Piulachs M.-D."/>
            <person name="Poelchau M."/>
            <person name="Qu J."/>
            <person name="Schaub F."/>
            <person name="Wada-Katsumata A."/>
            <person name="Worley K.C."/>
            <person name="Xie Q."/>
            <person name="Ylla G."/>
            <person name="Poulsen M."/>
            <person name="Gibbs R.A."/>
            <person name="Schal C."/>
            <person name="Richards S."/>
            <person name="Belles X."/>
            <person name="Korb J."/>
            <person name="Bornberg-Bauer E."/>
        </authorList>
    </citation>
    <scope>NUCLEOTIDE SEQUENCE [LARGE SCALE GENOMIC DNA]</scope>
    <source>
        <tissue evidence="1">Whole body</tissue>
    </source>
</reference>
<name>A0A2J7PNB9_9NEOP</name>